<sequence length="153" mass="16039">MQRLLLVSSLLVALSACSDKSAQRATPAGAAAAAPAKTAAPPELLTRDALFGAAEKVHVLVSPDGAYISWVAPLKGVPNLWVAPIDAPDKARAVTQDSGRGISEYSWSHRAGTLLYKRDQGGDENFHLYALNLAGGSSKDLTPSTRPVWSCTA</sequence>
<dbReference type="EMBL" id="HG992341">
    <property type="protein sequence ID" value="CAE6687016.1"/>
    <property type="molecule type" value="Genomic_DNA"/>
</dbReference>
<dbReference type="EMBL" id="HG992338">
    <property type="protein sequence ID" value="CAE6686805.1"/>
    <property type="molecule type" value="Genomic_DNA"/>
</dbReference>
<dbReference type="SUPFAM" id="SSF82171">
    <property type="entry name" value="DPP6 N-terminal domain-like"/>
    <property type="match status" value="1"/>
</dbReference>
<evidence type="ECO:0000313" key="2">
    <source>
        <dbReference type="EMBL" id="CAE6687016.1"/>
    </source>
</evidence>
<dbReference type="EMBL" id="HG992338">
    <property type="protein sequence ID" value="CAE6686792.1"/>
    <property type="molecule type" value="Genomic_DNA"/>
</dbReference>
<dbReference type="EMBL" id="HG992341">
    <property type="protein sequence ID" value="CAE6687001.1"/>
    <property type="molecule type" value="Genomic_DNA"/>
</dbReference>
<organism evidence="2">
    <name type="scientific">Xanthomonas arboricola pv. corylina</name>
    <dbReference type="NCBI Taxonomy" id="487821"/>
    <lineage>
        <taxon>Bacteria</taxon>
        <taxon>Pseudomonadati</taxon>
        <taxon>Pseudomonadota</taxon>
        <taxon>Gammaproteobacteria</taxon>
        <taxon>Lysobacterales</taxon>
        <taxon>Lysobacteraceae</taxon>
        <taxon>Xanthomonas</taxon>
    </lineage>
</organism>
<dbReference type="Proteomes" id="UP000835243">
    <property type="component" value="Chromosome"/>
</dbReference>
<keyword evidence="4" id="KW-1185">Reference proteome</keyword>
<dbReference type="InterPro" id="IPR011042">
    <property type="entry name" value="6-blade_b-propeller_TolB-like"/>
</dbReference>
<reference evidence="3 4" key="1">
    <citation type="submission" date="2021-02" db="EMBL/GenBank/DDBJ databases">
        <authorList>
            <person name="Pothier F. J."/>
        </authorList>
    </citation>
    <scope>NUCLEOTIDE SEQUENCE</scope>
    <source>
        <strain evidence="1 4">301</strain>
        <strain evidence="2 3">CFBP 1159</strain>
    </source>
</reference>
<protein>
    <recommendedName>
        <fullName evidence="5">S9 family peptidase</fullName>
    </recommendedName>
</protein>
<dbReference type="PROSITE" id="PS51257">
    <property type="entry name" value="PROKAR_LIPOPROTEIN"/>
    <property type="match status" value="1"/>
</dbReference>
<name>A0A8D6XWW1_9XANT</name>
<gene>
    <name evidence="2" type="ORF">CFBP1159_00730</name>
    <name evidence="1" type="ORF">XAC301_00700</name>
</gene>
<evidence type="ECO:0008006" key="5">
    <source>
        <dbReference type="Google" id="ProtNLM"/>
    </source>
</evidence>
<evidence type="ECO:0000313" key="3">
    <source>
        <dbReference type="Proteomes" id="UP000835243"/>
    </source>
</evidence>
<proteinExistence type="predicted"/>
<evidence type="ECO:0000313" key="1">
    <source>
        <dbReference type="EMBL" id="CAE6686792.1"/>
    </source>
</evidence>
<accession>A0A8D6XWW1</accession>
<dbReference type="Proteomes" id="UP000835287">
    <property type="component" value="Chromosome"/>
</dbReference>
<evidence type="ECO:0000313" key="4">
    <source>
        <dbReference type="Proteomes" id="UP000835287"/>
    </source>
</evidence>
<dbReference type="Gene3D" id="2.120.10.30">
    <property type="entry name" value="TolB, C-terminal domain"/>
    <property type="match status" value="1"/>
</dbReference>
<dbReference type="AlphaFoldDB" id="A0A8D6XWW1"/>